<dbReference type="EMBL" id="QREV01000001">
    <property type="protein sequence ID" value="RDU51167.1"/>
    <property type="molecule type" value="Genomic_DNA"/>
</dbReference>
<feature type="transmembrane region" description="Helical" evidence="1">
    <location>
        <begin position="130"/>
        <end position="147"/>
    </location>
</feature>
<sequence length="162" mass="18538">MKANYLFPAVFRKIGWSLLIPFGLLSIYCLYVFNYGSDGFQLFQFPPFNHSPEQRGFIDVLLDVGENGALDEIASIGLAVSLLFVGFSREKDEDECIARIRMNSLVWAILVNYLLLILATIFIYGAAYLSVAFVGLFTVLIFFIVKYRWDLYQFKKNGVEDE</sequence>
<evidence type="ECO:0000313" key="2">
    <source>
        <dbReference type="EMBL" id="MBC8600219.1"/>
    </source>
</evidence>
<keyword evidence="1" id="KW-0812">Transmembrane</keyword>
<evidence type="ECO:0000256" key="1">
    <source>
        <dbReference type="SAM" id="Phobius"/>
    </source>
</evidence>
<dbReference type="AlphaFoldDB" id="A0A3D8HKN9"/>
<dbReference type="Proteomes" id="UP000629596">
    <property type="component" value="Unassembled WGS sequence"/>
</dbReference>
<feature type="transmembrane region" description="Helical" evidence="1">
    <location>
        <begin position="105"/>
        <end position="124"/>
    </location>
</feature>
<evidence type="ECO:0000313" key="3">
    <source>
        <dbReference type="EMBL" id="RDU51167.1"/>
    </source>
</evidence>
<gene>
    <name evidence="3" type="ORF">DWU89_00615</name>
    <name evidence="2" type="ORF">H8784_00605</name>
</gene>
<evidence type="ECO:0000313" key="4">
    <source>
        <dbReference type="Proteomes" id="UP000256321"/>
    </source>
</evidence>
<reference evidence="3 4" key="1">
    <citation type="submission" date="2018-07" db="EMBL/GenBank/DDBJ databases">
        <title>Parabacteroides acidifaciens nov. sp., isolated from human feces.</title>
        <authorList>
            <person name="Wang Y.J."/>
        </authorList>
    </citation>
    <scope>NUCLEOTIDE SEQUENCE [LARGE SCALE GENOMIC DNA]</scope>
    <source>
        <strain evidence="3 4">426-9</strain>
    </source>
</reference>
<organism evidence="3 4">
    <name type="scientific">Parabacteroides acidifaciens</name>
    <dbReference type="NCBI Taxonomy" id="2290935"/>
    <lineage>
        <taxon>Bacteria</taxon>
        <taxon>Pseudomonadati</taxon>
        <taxon>Bacteroidota</taxon>
        <taxon>Bacteroidia</taxon>
        <taxon>Bacteroidales</taxon>
        <taxon>Tannerellaceae</taxon>
        <taxon>Parabacteroides</taxon>
    </lineage>
</organism>
<proteinExistence type="predicted"/>
<reference evidence="2 5" key="2">
    <citation type="submission" date="2020-08" db="EMBL/GenBank/DDBJ databases">
        <title>Genome public.</title>
        <authorList>
            <person name="Liu C."/>
            <person name="Sun Q."/>
        </authorList>
    </citation>
    <scope>NUCLEOTIDE SEQUENCE [LARGE SCALE GENOMIC DNA]</scope>
    <source>
        <strain evidence="2 5">426_9</strain>
    </source>
</reference>
<comment type="caution">
    <text evidence="3">The sequence shown here is derived from an EMBL/GenBank/DDBJ whole genome shotgun (WGS) entry which is preliminary data.</text>
</comment>
<evidence type="ECO:0000313" key="5">
    <source>
        <dbReference type="Proteomes" id="UP000629596"/>
    </source>
</evidence>
<dbReference type="Proteomes" id="UP000256321">
    <property type="component" value="Unassembled WGS sequence"/>
</dbReference>
<accession>A0A3D8HKN9</accession>
<protein>
    <submittedName>
        <fullName evidence="3">Uncharacterized protein</fullName>
    </submittedName>
</protein>
<dbReference type="RefSeq" id="WP_115497811.1">
    <property type="nucleotide sequence ID" value="NZ_JACRTI010000001.1"/>
</dbReference>
<keyword evidence="5" id="KW-1185">Reference proteome</keyword>
<keyword evidence="1" id="KW-1133">Transmembrane helix</keyword>
<dbReference type="EMBL" id="JACRTI010000001">
    <property type="protein sequence ID" value="MBC8600219.1"/>
    <property type="molecule type" value="Genomic_DNA"/>
</dbReference>
<feature type="transmembrane region" description="Helical" evidence="1">
    <location>
        <begin position="14"/>
        <end position="33"/>
    </location>
</feature>
<name>A0A3D8HKN9_9BACT</name>
<keyword evidence="1" id="KW-0472">Membrane</keyword>